<name>F8B302_9ACTN</name>
<sequence>MGWVTVGWVGWQVVIWGAGAVTVTAVLTAGWPLLTAAHATDPPRRSATIAASTVVITTVAGMAVNDLVGLPAAFRALCALGTAGAACWLAVQARGLATTGGFAARTGTGKAEKTDGDPDGDALCAQDDVVQALVVAAYALQMGDNHRASDAVDGALQRSRAALDALLRERQRGDFVRREPVRSYRTVADVSAARH</sequence>
<dbReference type="AlphaFoldDB" id="F8B302"/>
<dbReference type="KEGG" id="fsy:FsymDg_1532"/>
<evidence type="ECO:0000313" key="3">
    <source>
        <dbReference type="Proteomes" id="UP000001549"/>
    </source>
</evidence>
<protein>
    <submittedName>
        <fullName evidence="2">MFS family transporter</fullName>
    </submittedName>
</protein>
<feature type="transmembrane region" description="Helical" evidence="1">
    <location>
        <begin position="46"/>
        <end position="64"/>
    </location>
</feature>
<reference evidence="2 3" key="1">
    <citation type="submission" date="2011-05" db="EMBL/GenBank/DDBJ databases">
        <title>Complete sequence of chromosome of Frankia symbiont of Datisca glomerata.</title>
        <authorList>
            <consortium name="US DOE Joint Genome Institute"/>
            <person name="Lucas S."/>
            <person name="Han J."/>
            <person name="Lapidus A."/>
            <person name="Cheng J.-F."/>
            <person name="Goodwin L."/>
            <person name="Pitluck S."/>
            <person name="Peters L."/>
            <person name="Mikhailova N."/>
            <person name="Chertkov O."/>
            <person name="Teshima H."/>
            <person name="Han C."/>
            <person name="Tapia R."/>
            <person name="Land M."/>
            <person name="Hauser L."/>
            <person name="Kyrpides N."/>
            <person name="Ivanova N."/>
            <person name="Pagani I."/>
            <person name="Berry A."/>
            <person name="Pawlowski K."/>
            <person name="Persson T."/>
            <person name="Vanden Heuvel B."/>
            <person name="Benson D."/>
            <person name="Woyke T."/>
        </authorList>
    </citation>
    <scope>NUCLEOTIDE SEQUENCE [LARGE SCALE GENOMIC DNA]</scope>
    <source>
        <strain evidence="3">4085684</strain>
    </source>
</reference>
<keyword evidence="3" id="KW-1185">Reference proteome</keyword>
<evidence type="ECO:0000313" key="2">
    <source>
        <dbReference type="EMBL" id="AEH08992.1"/>
    </source>
</evidence>
<dbReference type="HOGENOM" id="CLU_1394547_0_0_11"/>
<proteinExistence type="predicted"/>
<dbReference type="Proteomes" id="UP000001549">
    <property type="component" value="Chromosome"/>
</dbReference>
<feature type="transmembrane region" description="Helical" evidence="1">
    <location>
        <begin position="13"/>
        <end position="34"/>
    </location>
</feature>
<keyword evidence="1" id="KW-0812">Transmembrane</keyword>
<accession>F8B302</accession>
<keyword evidence="1" id="KW-1133">Transmembrane helix</keyword>
<evidence type="ECO:0000256" key="1">
    <source>
        <dbReference type="SAM" id="Phobius"/>
    </source>
</evidence>
<keyword evidence="1" id="KW-0472">Membrane</keyword>
<organism evidence="2 3">
    <name type="scientific">Candidatus Protofrankia datiscae</name>
    <dbReference type="NCBI Taxonomy" id="2716812"/>
    <lineage>
        <taxon>Bacteria</taxon>
        <taxon>Bacillati</taxon>
        <taxon>Actinomycetota</taxon>
        <taxon>Actinomycetes</taxon>
        <taxon>Frankiales</taxon>
        <taxon>Frankiaceae</taxon>
        <taxon>Protofrankia</taxon>
    </lineage>
</organism>
<dbReference type="EMBL" id="CP002801">
    <property type="protein sequence ID" value="AEH08992.1"/>
    <property type="molecule type" value="Genomic_DNA"/>
</dbReference>
<gene>
    <name evidence="2" type="ordered locus">FsymDg_1532</name>
</gene>